<dbReference type="Proteomes" id="UP000178187">
    <property type="component" value="Unassembled WGS sequence"/>
</dbReference>
<dbReference type="InterPro" id="IPR016195">
    <property type="entry name" value="Pol/histidinol_Pase-like"/>
</dbReference>
<dbReference type="PANTHER" id="PTHR42924:SF3">
    <property type="entry name" value="POLYMERASE_HISTIDINOL PHOSPHATASE N-TERMINAL DOMAIN-CONTAINING PROTEIN"/>
    <property type="match status" value="1"/>
</dbReference>
<comment type="caution">
    <text evidence="1">The sequence shown here is derived from an EMBL/GenBank/DDBJ whole genome shotgun (WGS) entry which is preliminary data.</text>
</comment>
<protein>
    <recommendedName>
        <fullName evidence="3">Polymerase/histidinol phosphatase N-terminal domain-containing protein</fullName>
    </recommendedName>
</protein>
<dbReference type="NCBIfam" id="NF038032">
    <property type="entry name" value="CehA_McbA_metalo"/>
    <property type="match status" value="1"/>
</dbReference>
<dbReference type="GO" id="GO:0035312">
    <property type="term" value="F:5'-3' DNA exonuclease activity"/>
    <property type="evidence" value="ECO:0007669"/>
    <property type="project" value="TreeGrafter"/>
</dbReference>
<reference evidence="1 2" key="1">
    <citation type="journal article" date="2016" name="Nat. Commun.">
        <title>Thousands of microbial genomes shed light on interconnected biogeochemical processes in an aquifer system.</title>
        <authorList>
            <person name="Anantharaman K."/>
            <person name="Brown C.T."/>
            <person name="Hug L.A."/>
            <person name="Sharon I."/>
            <person name="Castelle C.J."/>
            <person name="Probst A.J."/>
            <person name="Thomas B.C."/>
            <person name="Singh A."/>
            <person name="Wilkins M.J."/>
            <person name="Karaoz U."/>
            <person name="Brodie E.L."/>
            <person name="Williams K.H."/>
            <person name="Hubbard S.S."/>
            <person name="Banfield J.F."/>
        </authorList>
    </citation>
    <scope>NUCLEOTIDE SEQUENCE [LARGE SCALE GENOMIC DNA]</scope>
</reference>
<dbReference type="InterPro" id="IPR052018">
    <property type="entry name" value="PHP_domain"/>
</dbReference>
<name>A0A1G1KWZ4_9BACT</name>
<evidence type="ECO:0008006" key="3">
    <source>
        <dbReference type="Google" id="ProtNLM"/>
    </source>
</evidence>
<accession>A0A1G1KWZ4</accession>
<organism evidence="1 2">
    <name type="scientific">Candidatus Danuiimicrobium aquiferis</name>
    <dbReference type="NCBI Taxonomy" id="1801832"/>
    <lineage>
        <taxon>Bacteria</taxon>
        <taxon>Pseudomonadati</taxon>
        <taxon>Candidatus Omnitrophota</taxon>
        <taxon>Candidatus Danuiimicrobium</taxon>
    </lineage>
</organism>
<dbReference type="AlphaFoldDB" id="A0A1G1KWZ4"/>
<gene>
    <name evidence="1" type="ORF">A3G33_09705</name>
</gene>
<evidence type="ECO:0000313" key="2">
    <source>
        <dbReference type="Proteomes" id="UP000178187"/>
    </source>
</evidence>
<dbReference type="SUPFAM" id="SSF89550">
    <property type="entry name" value="PHP domain-like"/>
    <property type="match status" value="1"/>
</dbReference>
<dbReference type="Gene3D" id="3.20.20.140">
    <property type="entry name" value="Metal-dependent hydrolases"/>
    <property type="match status" value="1"/>
</dbReference>
<dbReference type="EMBL" id="MHFR01000042">
    <property type="protein sequence ID" value="OGW97454.1"/>
    <property type="molecule type" value="Genomic_DNA"/>
</dbReference>
<dbReference type="PANTHER" id="PTHR42924">
    <property type="entry name" value="EXONUCLEASE"/>
    <property type="match status" value="1"/>
</dbReference>
<evidence type="ECO:0000313" key="1">
    <source>
        <dbReference type="EMBL" id="OGW97454.1"/>
    </source>
</evidence>
<proteinExistence type="predicted"/>
<sequence>MYPLSPNSIRKKKAVLTLLFFSAHRFYLILPLAITTYLLSGMLSLPCQSAEMKWFKGNVHAHSNRAPGGDTSTEEVIQWYFDHQYDFIAITDHDQPPLKTMIKKNGKHQMLVIPGTEISIERQHHIHMNALNLKAPIIYNPDAEDSEKWKAFSRALLIKYPERKDIRRMLYLLKNRSRIENVMQQIRSGGGVAVLNHPSVAFSANEVKKIRGLNLFELMSPAHGDYLSENMWDQLLTSKRRLYGLAVDDAHLFKTYDHPEQVQLNDPYDDFTYKDILVPGTRWIWAKTEELTPEAIMAAIENGNFYATNGIQLKTLDFSKSAELKIEVQPEPGVLYFIEFIGAKGRILKSVEGKKATYIPRGDEIYIRGKITNSKKKIAFIQPVFLN</sequence>
<dbReference type="GO" id="GO:0004534">
    <property type="term" value="F:5'-3' RNA exonuclease activity"/>
    <property type="evidence" value="ECO:0007669"/>
    <property type="project" value="TreeGrafter"/>
</dbReference>